<dbReference type="InterPro" id="IPR050242">
    <property type="entry name" value="JAMM_MPN+_peptidase_M67A"/>
</dbReference>
<dbReference type="Gene3D" id="3.40.140.10">
    <property type="entry name" value="Cytidine Deaminase, domain 2"/>
    <property type="match status" value="1"/>
</dbReference>
<evidence type="ECO:0000256" key="1">
    <source>
        <dbReference type="SAM" id="Phobius"/>
    </source>
</evidence>
<keyword evidence="1" id="KW-0472">Membrane</keyword>
<protein>
    <recommendedName>
        <fullName evidence="2">MPN domain-containing protein</fullName>
    </recommendedName>
</protein>
<dbReference type="PROSITE" id="PS50249">
    <property type="entry name" value="MPN"/>
    <property type="match status" value="1"/>
</dbReference>
<proteinExistence type="predicted"/>
<keyword evidence="1" id="KW-1133">Transmembrane helix</keyword>
<accession>X0ZG24</accession>
<organism evidence="3">
    <name type="scientific">marine sediment metagenome</name>
    <dbReference type="NCBI Taxonomy" id="412755"/>
    <lineage>
        <taxon>unclassified sequences</taxon>
        <taxon>metagenomes</taxon>
        <taxon>ecological metagenomes</taxon>
    </lineage>
</organism>
<gene>
    <name evidence="3" type="ORF">S01H4_06795</name>
</gene>
<evidence type="ECO:0000259" key="2">
    <source>
        <dbReference type="PROSITE" id="PS50249"/>
    </source>
</evidence>
<dbReference type="Pfam" id="PF01398">
    <property type="entry name" value="JAB"/>
    <property type="match status" value="1"/>
</dbReference>
<dbReference type="SUPFAM" id="SSF102712">
    <property type="entry name" value="JAB1/MPN domain"/>
    <property type="match status" value="1"/>
</dbReference>
<evidence type="ECO:0000313" key="3">
    <source>
        <dbReference type="EMBL" id="GAG57127.1"/>
    </source>
</evidence>
<reference evidence="3" key="1">
    <citation type="journal article" date="2014" name="Front. Microbiol.">
        <title>High frequency of phylogenetically diverse reductive dehalogenase-homologous genes in deep subseafloor sedimentary metagenomes.</title>
        <authorList>
            <person name="Kawai M."/>
            <person name="Futagami T."/>
            <person name="Toyoda A."/>
            <person name="Takaki Y."/>
            <person name="Nishi S."/>
            <person name="Hori S."/>
            <person name="Arai W."/>
            <person name="Tsubouchi T."/>
            <person name="Morono Y."/>
            <person name="Uchiyama I."/>
            <person name="Ito T."/>
            <person name="Fujiyama A."/>
            <person name="Inagaki F."/>
            <person name="Takami H."/>
        </authorList>
    </citation>
    <scope>NUCLEOTIDE SEQUENCE</scope>
    <source>
        <strain evidence="3">Expedition CK06-06</strain>
    </source>
</reference>
<comment type="caution">
    <text evidence="3">The sequence shown here is derived from an EMBL/GenBank/DDBJ whole genome shotgun (WGS) entry which is preliminary data.</text>
</comment>
<feature type="non-terminal residue" evidence="3">
    <location>
        <position position="1"/>
    </location>
</feature>
<dbReference type="GO" id="GO:0008237">
    <property type="term" value="F:metallopeptidase activity"/>
    <property type="evidence" value="ECO:0007669"/>
    <property type="project" value="InterPro"/>
</dbReference>
<dbReference type="EMBL" id="BART01002145">
    <property type="protein sequence ID" value="GAG57127.1"/>
    <property type="molecule type" value="Genomic_DNA"/>
</dbReference>
<dbReference type="PANTHER" id="PTHR10410">
    <property type="entry name" value="EUKARYOTIC TRANSLATION INITIATION FACTOR 3 -RELATED"/>
    <property type="match status" value="1"/>
</dbReference>
<dbReference type="InterPro" id="IPR037518">
    <property type="entry name" value="MPN"/>
</dbReference>
<sequence>DDVVISAAHPIMHQELDKNAVMDQYKWKDEDYEALSIIDDEAFSRGEFTVGWYHTHPGFKVMMSHIDIRTTLSYQTNNPLAVSLVFNHMRLIKQIELPDKKGDPDIPLENDPDFNYKNLFLFFFSLEFIQYLLWIFRFVKRKTRKKMTENTCYQ</sequence>
<keyword evidence="1" id="KW-0812">Transmembrane</keyword>
<name>X0ZG24_9ZZZZ</name>
<dbReference type="AlphaFoldDB" id="X0ZG24"/>
<feature type="domain" description="MPN" evidence="2">
    <location>
        <begin position="1"/>
        <end position="113"/>
    </location>
</feature>
<dbReference type="InterPro" id="IPR000555">
    <property type="entry name" value="JAMM/MPN+_dom"/>
</dbReference>
<feature type="transmembrane region" description="Helical" evidence="1">
    <location>
        <begin position="119"/>
        <end position="139"/>
    </location>
</feature>